<dbReference type="WBParaSite" id="GPLIN_000156200">
    <property type="protein sequence ID" value="GPLIN_000156200"/>
    <property type="gene ID" value="GPLIN_000156200"/>
</dbReference>
<organism evidence="2 3">
    <name type="scientific">Globodera pallida</name>
    <name type="common">Potato cyst nematode worm</name>
    <name type="synonym">Heterodera pallida</name>
    <dbReference type="NCBI Taxonomy" id="36090"/>
    <lineage>
        <taxon>Eukaryota</taxon>
        <taxon>Metazoa</taxon>
        <taxon>Ecdysozoa</taxon>
        <taxon>Nematoda</taxon>
        <taxon>Chromadorea</taxon>
        <taxon>Rhabditida</taxon>
        <taxon>Tylenchina</taxon>
        <taxon>Tylenchomorpha</taxon>
        <taxon>Tylenchoidea</taxon>
        <taxon>Heteroderidae</taxon>
        <taxon>Heteroderinae</taxon>
        <taxon>Globodera</taxon>
    </lineage>
</organism>
<dbReference type="InterPro" id="IPR000014">
    <property type="entry name" value="PAS"/>
</dbReference>
<keyword evidence="2" id="KW-1185">Reference proteome</keyword>
<accession>A0A183BLS7</accession>
<feature type="domain" description="PAS" evidence="1">
    <location>
        <begin position="281"/>
        <end position="319"/>
    </location>
</feature>
<reference evidence="3" key="2">
    <citation type="submission" date="2016-06" db="UniProtKB">
        <authorList>
            <consortium name="WormBaseParasite"/>
        </authorList>
    </citation>
    <scope>IDENTIFICATION</scope>
</reference>
<dbReference type="Gene3D" id="3.30.450.20">
    <property type="entry name" value="PAS domain"/>
    <property type="match status" value="1"/>
</dbReference>
<dbReference type="AlphaFoldDB" id="A0A183BLS7"/>
<evidence type="ECO:0000313" key="3">
    <source>
        <dbReference type="WBParaSite" id="GPLIN_000156200"/>
    </source>
</evidence>
<name>A0A183BLS7_GLOPA</name>
<reference evidence="2" key="1">
    <citation type="submission" date="2014-05" db="EMBL/GenBank/DDBJ databases">
        <title>The genome and life-stage specific transcriptomes of Globodera pallida elucidate key aspects of plant parasitism by a cyst nematode.</title>
        <authorList>
            <person name="Cotton J.A."/>
            <person name="Lilley C.J."/>
            <person name="Jones L.M."/>
            <person name="Kikuchi T."/>
            <person name="Reid A.J."/>
            <person name="Thorpe P."/>
            <person name="Tsai I.J."/>
            <person name="Beasley H."/>
            <person name="Blok V."/>
            <person name="Cock P.J.A."/>
            <person name="Van den Akker S.E."/>
            <person name="Holroyd N."/>
            <person name="Hunt M."/>
            <person name="Mantelin S."/>
            <person name="Naghra H."/>
            <person name="Pain A."/>
            <person name="Palomares-Rius J.E."/>
            <person name="Zarowiecki M."/>
            <person name="Berriman M."/>
            <person name="Jones J.T."/>
            <person name="Urwin P.E."/>
        </authorList>
    </citation>
    <scope>NUCLEOTIDE SEQUENCE [LARGE SCALE GENOMIC DNA]</scope>
    <source>
        <strain evidence="2">Lindley</strain>
    </source>
</reference>
<protein>
    <submittedName>
        <fullName evidence="3">PAS domain-containing protein</fullName>
    </submittedName>
</protein>
<dbReference type="Proteomes" id="UP000050741">
    <property type="component" value="Unassembled WGS sequence"/>
</dbReference>
<proteinExistence type="predicted"/>
<evidence type="ECO:0000313" key="2">
    <source>
        <dbReference type="Proteomes" id="UP000050741"/>
    </source>
</evidence>
<dbReference type="PROSITE" id="PS50112">
    <property type="entry name" value="PAS"/>
    <property type="match status" value="1"/>
</dbReference>
<sequence>MGVFAQLWKSRDEHNYEENGGIDLPSPSVSSCESSLGTSALLFSASSSYRYVSRPLFRTQLSEPNWPSSFPSPLAPNVYNSSASSSGVHSSTNHQTIYSGTFAPEHFRQEPFSLFFDVTSPSNPFCCDGILPMFSSDYVFSSVNSPLNPSQPFVLSPEACALLTDLFQRKNVSPELRHQLIAEMLSLQNVRFDKNRRSSLAPSHQTDFFAGSSPIAALPPHLSPHSSDSLFFCIAPPTIVSRKNSFAFTAQPLGITSAVCGGTAEGEAATKVQKQRRRRAVITVDAESAQILIASDSVCRLFGLRDRSLIGKSLDAVFPVALSSHQATSERVKGPLLLQNVLFVEDGRNKRHLRPVYGRPMDVLDAEGRLQTLSVWSYPLAGPSTNVEMPRKNSAVSRIRTARVPSQGWTKFRFGFVFFVFS</sequence>
<evidence type="ECO:0000259" key="1">
    <source>
        <dbReference type="PROSITE" id="PS50112"/>
    </source>
</evidence>